<dbReference type="GO" id="GO:0009117">
    <property type="term" value="P:nucleotide metabolic process"/>
    <property type="evidence" value="ECO:0007669"/>
    <property type="project" value="UniProtKB-KW"/>
</dbReference>
<keyword evidence="6" id="KW-0547">Nucleotide-binding</keyword>
<evidence type="ECO:0000256" key="5">
    <source>
        <dbReference type="ARBA" id="ARBA00022723"/>
    </source>
</evidence>
<accession>A0A1E3P4D2</accession>
<evidence type="ECO:0000256" key="1">
    <source>
        <dbReference type="ARBA" id="ARBA00001946"/>
    </source>
</evidence>
<comment type="cofactor">
    <cofactor evidence="1 12">
        <name>Mg(2+)</name>
        <dbReference type="ChEBI" id="CHEBI:18420"/>
    </cofactor>
</comment>
<dbReference type="SUPFAM" id="SSF56784">
    <property type="entry name" value="HAD-like"/>
    <property type="match status" value="1"/>
</dbReference>
<dbReference type="Pfam" id="PF06437">
    <property type="entry name" value="ISN1"/>
    <property type="match status" value="1"/>
</dbReference>
<dbReference type="GO" id="GO:0071590">
    <property type="term" value="P:nicotinamide riboside biosynthetic process"/>
    <property type="evidence" value="ECO:0007669"/>
    <property type="project" value="TreeGrafter"/>
</dbReference>
<proteinExistence type="inferred from homology"/>
<name>A0A1E3P4D2_WICAA</name>
<dbReference type="GO" id="GO:0000287">
    <property type="term" value="F:magnesium ion binding"/>
    <property type="evidence" value="ECO:0007669"/>
    <property type="project" value="InterPro"/>
</dbReference>
<dbReference type="InterPro" id="IPR036412">
    <property type="entry name" value="HAD-like_sf"/>
</dbReference>
<keyword evidence="9 12" id="KW-0460">Magnesium</keyword>
<evidence type="ECO:0000256" key="7">
    <source>
        <dbReference type="ARBA" id="ARBA00022801"/>
    </source>
</evidence>
<dbReference type="RefSeq" id="XP_019039327.1">
    <property type="nucleotide sequence ID" value="XM_019183418.1"/>
</dbReference>
<dbReference type="STRING" id="683960.A0A1E3P4D2"/>
<comment type="catalytic activity">
    <reaction evidence="11">
        <text>IMP + H2O = inosine + phosphate</text>
        <dbReference type="Rhea" id="RHEA:27718"/>
        <dbReference type="ChEBI" id="CHEBI:15377"/>
        <dbReference type="ChEBI" id="CHEBI:17596"/>
        <dbReference type="ChEBI" id="CHEBI:43474"/>
        <dbReference type="ChEBI" id="CHEBI:58053"/>
        <dbReference type="EC" id="3.1.3.99"/>
    </reaction>
</comment>
<evidence type="ECO:0000256" key="12">
    <source>
        <dbReference type="PIRNR" id="PIRNR028836"/>
    </source>
</evidence>
<dbReference type="GO" id="GO:0071592">
    <property type="term" value="P:nicotinic acid riboside biosynthetic process"/>
    <property type="evidence" value="ECO:0007669"/>
    <property type="project" value="TreeGrafter"/>
</dbReference>
<keyword evidence="8" id="KW-0067">ATP-binding</keyword>
<evidence type="ECO:0000256" key="10">
    <source>
        <dbReference type="ARBA" id="ARBA00023080"/>
    </source>
</evidence>
<keyword evidence="5" id="KW-0479">Metal-binding</keyword>
<dbReference type="EC" id="3.1.3.-" evidence="12"/>
<dbReference type="PIRSF" id="PIRSF028836">
    <property type="entry name" value="ISN1"/>
    <property type="match status" value="1"/>
</dbReference>
<dbReference type="OrthoDB" id="185373at2759"/>
<dbReference type="PANTHER" id="PTHR28213:SF1">
    <property type="entry name" value="IMP-SPECIFIC 5'-NUCLEOTIDASE 1"/>
    <property type="match status" value="1"/>
</dbReference>
<evidence type="ECO:0000256" key="9">
    <source>
        <dbReference type="ARBA" id="ARBA00022842"/>
    </source>
</evidence>
<dbReference type="InterPro" id="IPR009453">
    <property type="entry name" value="ISN1"/>
</dbReference>
<evidence type="ECO:0000256" key="4">
    <source>
        <dbReference type="ARBA" id="ARBA00015544"/>
    </source>
</evidence>
<organism evidence="13 14">
    <name type="scientific">Wickerhamomyces anomalus (strain ATCC 58044 / CBS 1984 / NCYC 433 / NRRL Y-366-8)</name>
    <name type="common">Yeast</name>
    <name type="synonym">Hansenula anomala</name>
    <dbReference type="NCBI Taxonomy" id="683960"/>
    <lineage>
        <taxon>Eukaryota</taxon>
        <taxon>Fungi</taxon>
        <taxon>Dikarya</taxon>
        <taxon>Ascomycota</taxon>
        <taxon>Saccharomycotina</taxon>
        <taxon>Saccharomycetes</taxon>
        <taxon>Phaffomycetales</taxon>
        <taxon>Wickerhamomycetaceae</taxon>
        <taxon>Wickerhamomyces</taxon>
    </lineage>
</organism>
<dbReference type="AlphaFoldDB" id="A0A1E3P4D2"/>
<dbReference type="GeneID" id="30200664"/>
<dbReference type="GO" id="GO:0006190">
    <property type="term" value="P:inosine salvage"/>
    <property type="evidence" value="ECO:0007669"/>
    <property type="project" value="InterPro"/>
</dbReference>
<keyword evidence="14" id="KW-1185">Reference proteome</keyword>
<dbReference type="GO" id="GO:0008253">
    <property type="term" value="F:5'-nucleotidase activity"/>
    <property type="evidence" value="ECO:0007669"/>
    <property type="project" value="InterPro"/>
</dbReference>
<comment type="subunit">
    <text evidence="3 12">Homotetramer.</text>
</comment>
<dbReference type="GO" id="GO:0005524">
    <property type="term" value="F:ATP binding"/>
    <property type="evidence" value="ECO:0007669"/>
    <property type="project" value="UniProtKB-KW"/>
</dbReference>
<evidence type="ECO:0000256" key="6">
    <source>
        <dbReference type="ARBA" id="ARBA00022741"/>
    </source>
</evidence>
<sequence>MSSRYRVEYSLKVHRRDGFIEWIKGLLAVPFVLHAVQSGSHAIGDIKTTSDARRRYAEIFFDVEKLIEDQILMEKSGTPQLGRLQQLVPSISGFFTKLPLERAFYIEDERRSISVRRLVCPSFNDIRLILNTAQALALAQAREPLQMVTFDGDVTLYEDGKSLADDAKVIPRLIRLLSNDIIVGVVTAAGYNEKTGEKYYDRLKGLIDAIVQNKDLTVEQKQRFTVMGGESNYLFRYNDDLKNLQWIDPKEWLLDSMSKWDEKDILNTLDLAENMLNSLQRSLCLPATVIRKHRAVGLVPNQGEKLCREQLEEVVLSTQRRLEVSTCAQNIQFCAFDGGSDVWVDIASKDLGVESLQRYFGGIHPKSTLHIGDQFASVGSNDFKARLAGCTVWIANPEETVQILDDLNKYIEEEAAFR</sequence>
<comment type="similarity">
    <text evidence="2 12">Belongs to the ISN1 family.</text>
</comment>
<dbReference type="EMBL" id="KV454210">
    <property type="protein sequence ID" value="ODQ60120.1"/>
    <property type="molecule type" value="Genomic_DNA"/>
</dbReference>
<evidence type="ECO:0000256" key="3">
    <source>
        <dbReference type="ARBA" id="ARBA00011881"/>
    </source>
</evidence>
<evidence type="ECO:0000256" key="8">
    <source>
        <dbReference type="ARBA" id="ARBA00022840"/>
    </source>
</evidence>
<evidence type="ECO:0000256" key="11">
    <source>
        <dbReference type="ARBA" id="ARBA00047413"/>
    </source>
</evidence>
<evidence type="ECO:0000313" key="14">
    <source>
        <dbReference type="Proteomes" id="UP000094112"/>
    </source>
</evidence>
<comment type="function">
    <text evidence="12">IMP-specific 5'-nucleotidase involved in IMP (inositol monophosphate) degradation.</text>
</comment>
<evidence type="ECO:0000313" key="13">
    <source>
        <dbReference type="EMBL" id="ODQ60120.1"/>
    </source>
</evidence>
<gene>
    <name evidence="13" type="ORF">WICANDRAFT_62684</name>
</gene>
<evidence type="ECO:0000256" key="2">
    <source>
        <dbReference type="ARBA" id="ARBA00005307"/>
    </source>
</evidence>
<keyword evidence="7 12" id="KW-0378">Hydrolase</keyword>
<protein>
    <recommendedName>
        <fullName evidence="4 12">IMP-specific 5'-nucleotidase 1</fullName>
        <ecNumber evidence="12">3.1.3.-</ecNumber>
    </recommendedName>
</protein>
<dbReference type="PANTHER" id="PTHR28213">
    <property type="entry name" value="IMP-SPECIFIC 5'-NUCLEOTIDASE 1"/>
    <property type="match status" value="1"/>
</dbReference>
<keyword evidence="10 12" id="KW-0546">Nucleotide metabolism</keyword>
<dbReference type="Proteomes" id="UP000094112">
    <property type="component" value="Unassembled WGS sequence"/>
</dbReference>
<reference evidence="13 14" key="1">
    <citation type="journal article" date="2016" name="Proc. Natl. Acad. Sci. U.S.A.">
        <title>Comparative genomics of biotechnologically important yeasts.</title>
        <authorList>
            <person name="Riley R."/>
            <person name="Haridas S."/>
            <person name="Wolfe K.H."/>
            <person name="Lopes M.R."/>
            <person name="Hittinger C.T."/>
            <person name="Goeker M."/>
            <person name="Salamov A.A."/>
            <person name="Wisecaver J.H."/>
            <person name="Long T.M."/>
            <person name="Calvey C.H."/>
            <person name="Aerts A.L."/>
            <person name="Barry K.W."/>
            <person name="Choi C."/>
            <person name="Clum A."/>
            <person name="Coughlan A.Y."/>
            <person name="Deshpande S."/>
            <person name="Douglass A.P."/>
            <person name="Hanson S.J."/>
            <person name="Klenk H.-P."/>
            <person name="LaButti K.M."/>
            <person name="Lapidus A."/>
            <person name="Lindquist E.A."/>
            <person name="Lipzen A.M."/>
            <person name="Meier-Kolthoff J.P."/>
            <person name="Ohm R.A."/>
            <person name="Otillar R.P."/>
            <person name="Pangilinan J.L."/>
            <person name="Peng Y."/>
            <person name="Rokas A."/>
            <person name="Rosa C.A."/>
            <person name="Scheuner C."/>
            <person name="Sibirny A.A."/>
            <person name="Slot J.C."/>
            <person name="Stielow J.B."/>
            <person name="Sun H."/>
            <person name="Kurtzman C.P."/>
            <person name="Blackwell M."/>
            <person name="Grigoriev I.V."/>
            <person name="Jeffries T.W."/>
        </authorList>
    </citation>
    <scope>NUCLEOTIDE SEQUENCE [LARGE SCALE GENOMIC DNA]</scope>
    <source>
        <strain evidence="14">ATCC 58044 / CBS 1984 / NCYC 433 / NRRL Y-366-8</strain>
    </source>
</reference>